<evidence type="ECO:0000256" key="1">
    <source>
        <dbReference type="ARBA" id="ARBA00022793"/>
    </source>
</evidence>
<dbReference type="GO" id="GO:0010181">
    <property type="term" value="F:FMN binding"/>
    <property type="evidence" value="ECO:0007669"/>
    <property type="project" value="UniProtKB-UniRule"/>
</dbReference>
<protein>
    <recommendedName>
        <fullName evidence="3">Coenzyme A biosynthesis bifunctional protein CoaBC</fullName>
    </recommendedName>
    <alternativeName>
        <fullName evidence="3">DNA/pantothenate metabolism flavoprotein</fullName>
    </alternativeName>
    <alternativeName>
        <fullName evidence="3">Phosphopantothenoylcysteine synthetase/decarboxylase</fullName>
        <shortName evidence="3">PPCS-PPCDC</shortName>
    </alternativeName>
    <domain>
        <recommendedName>
            <fullName evidence="3">Phosphopantothenoylcysteine decarboxylase</fullName>
            <shortName evidence="3">PPC decarboxylase</shortName>
            <shortName evidence="3">PPC-DC</shortName>
            <ecNumber evidence="3">4.1.1.36</ecNumber>
        </recommendedName>
        <alternativeName>
            <fullName evidence="3">CoaC</fullName>
        </alternativeName>
    </domain>
    <domain>
        <recommendedName>
            <fullName evidence="3">Phosphopantothenate--cysteine ligase</fullName>
            <ecNumber evidence="3">6.3.2.5</ecNumber>
        </recommendedName>
        <alternativeName>
            <fullName evidence="3">CoaB</fullName>
        </alternativeName>
        <alternativeName>
            <fullName evidence="3">Phosphopantothenoylcysteine synthetase</fullName>
            <shortName evidence="3">PPC synthetase</shortName>
            <shortName evidence="3">PPC-S</shortName>
        </alternativeName>
    </domain>
</protein>
<organism evidence="7 8">
    <name type="scientific">Terriglobus albidus</name>
    <dbReference type="NCBI Taxonomy" id="1592106"/>
    <lineage>
        <taxon>Bacteria</taxon>
        <taxon>Pseudomonadati</taxon>
        <taxon>Acidobacteriota</taxon>
        <taxon>Terriglobia</taxon>
        <taxon>Terriglobales</taxon>
        <taxon>Acidobacteriaceae</taxon>
        <taxon>Terriglobus</taxon>
    </lineage>
</organism>
<comment type="pathway">
    <text evidence="3 4">Cofactor biosynthesis; coenzyme A biosynthesis; CoA from (R)-pantothenate: step 2/5.</text>
</comment>
<dbReference type="EC" id="4.1.1.36" evidence="3"/>
<keyword evidence="3 4" id="KW-0436">Ligase</keyword>
<feature type="binding site" evidence="3">
    <location>
        <position position="282"/>
    </location>
    <ligand>
        <name>CTP</name>
        <dbReference type="ChEBI" id="CHEBI:37563"/>
    </ligand>
</feature>
<dbReference type="KEGG" id="talb:FTW19_05905"/>
<comment type="caution">
    <text evidence="3">Lacks conserved residue(s) required for the propagation of feature annotation.</text>
</comment>
<dbReference type="SUPFAM" id="SSF52507">
    <property type="entry name" value="Homo-oligomeric flavin-containing Cys decarboxylases, HFCD"/>
    <property type="match status" value="1"/>
</dbReference>
<keyword evidence="3" id="KW-0479">Metal-binding</keyword>
<dbReference type="GO" id="GO:0071513">
    <property type="term" value="C:phosphopantothenoylcysteine decarboxylase complex"/>
    <property type="evidence" value="ECO:0007669"/>
    <property type="project" value="TreeGrafter"/>
</dbReference>
<feature type="binding site" evidence="3">
    <location>
        <position position="292"/>
    </location>
    <ligand>
        <name>CTP</name>
        <dbReference type="ChEBI" id="CHEBI:37563"/>
    </ligand>
</feature>
<dbReference type="UniPathway" id="UPA00241">
    <property type="reaction ID" value="UER00353"/>
</dbReference>
<dbReference type="HAMAP" id="MF_02225">
    <property type="entry name" value="CoaBC"/>
    <property type="match status" value="1"/>
</dbReference>
<dbReference type="RefSeq" id="WP_147646769.1">
    <property type="nucleotide sequence ID" value="NZ_CP042806.1"/>
</dbReference>
<feature type="region of interest" description="Phosphopantothenoylcysteine decarboxylase" evidence="3">
    <location>
        <begin position="1"/>
        <end position="194"/>
    </location>
</feature>
<dbReference type="GO" id="GO:0004633">
    <property type="term" value="F:phosphopantothenoylcysteine decarboxylase activity"/>
    <property type="evidence" value="ECO:0007669"/>
    <property type="project" value="UniProtKB-UniRule"/>
</dbReference>
<dbReference type="Pfam" id="PF04127">
    <property type="entry name" value="DFP"/>
    <property type="match status" value="1"/>
</dbReference>
<comment type="catalytic activity">
    <reaction evidence="3 4">
        <text>(R)-4'-phosphopantothenate + L-cysteine + CTP = N-[(R)-4-phosphopantothenoyl]-L-cysteine + CMP + diphosphate + H(+)</text>
        <dbReference type="Rhea" id="RHEA:19397"/>
        <dbReference type="ChEBI" id="CHEBI:10986"/>
        <dbReference type="ChEBI" id="CHEBI:15378"/>
        <dbReference type="ChEBI" id="CHEBI:33019"/>
        <dbReference type="ChEBI" id="CHEBI:35235"/>
        <dbReference type="ChEBI" id="CHEBI:37563"/>
        <dbReference type="ChEBI" id="CHEBI:59458"/>
        <dbReference type="ChEBI" id="CHEBI:60377"/>
        <dbReference type="EC" id="6.3.2.5"/>
    </reaction>
</comment>
<feature type="domain" description="DNA/pantothenate metabolism flavoprotein C-terminal" evidence="6">
    <location>
        <begin position="190"/>
        <end position="398"/>
    </location>
</feature>
<feature type="binding site" evidence="3">
    <location>
        <position position="345"/>
    </location>
    <ligand>
        <name>CTP</name>
        <dbReference type="ChEBI" id="CHEBI:37563"/>
    </ligand>
</feature>
<dbReference type="InterPro" id="IPR036551">
    <property type="entry name" value="Flavin_trans-like"/>
</dbReference>
<keyword evidence="3 4" id="KW-0285">Flavoprotein</keyword>
<evidence type="ECO:0000313" key="8">
    <source>
        <dbReference type="Proteomes" id="UP000321820"/>
    </source>
</evidence>
<dbReference type="NCBIfam" id="TIGR00521">
    <property type="entry name" value="coaBC_dfp"/>
    <property type="match status" value="1"/>
</dbReference>
<dbReference type="GO" id="GO:0046872">
    <property type="term" value="F:metal ion binding"/>
    <property type="evidence" value="ECO:0007669"/>
    <property type="project" value="UniProtKB-KW"/>
</dbReference>
<comment type="similarity">
    <text evidence="3 4">In the N-terminal section; belongs to the HFCD (homo-oligomeric flavin containing Cys decarboxylase) superfamily.</text>
</comment>
<comment type="cofactor">
    <cofactor evidence="3">
        <name>FMN</name>
        <dbReference type="ChEBI" id="CHEBI:58210"/>
    </cofactor>
    <text evidence="3">Binds 1 FMN per subunit.</text>
</comment>
<keyword evidence="3 4" id="KW-0288">FMN</keyword>
<dbReference type="InterPro" id="IPR003382">
    <property type="entry name" value="Flavoprotein"/>
</dbReference>
<feature type="active site" description="Proton donor" evidence="3">
    <location>
        <position position="162"/>
    </location>
</feature>
<evidence type="ECO:0000256" key="2">
    <source>
        <dbReference type="ARBA" id="ARBA00023239"/>
    </source>
</evidence>
<comment type="function">
    <text evidence="3">Catalyzes two sequential steps in the biosynthesis of coenzyme A. In the first step cysteine is conjugated to 4'-phosphopantothenate to form 4-phosphopantothenoylcysteine. In the second step the latter compound is decarboxylated to form 4'-phosphopantotheine.</text>
</comment>
<dbReference type="Proteomes" id="UP000321820">
    <property type="component" value="Chromosome"/>
</dbReference>
<gene>
    <name evidence="3 7" type="primary">coaBC</name>
    <name evidence="7" type="ORF">FTW19_05905</name>
</gene>
<dbReference type="Gene3D" id="3.40.50.10300">
    <property type="entry name" value="CoaB-like"/>
    <property type="match status" value="1"/>
</dbReference>
<reference evidence="7 8" key="1">
    <citation type="submission" date="2019-08" db="EMBL/GenBank/DDBJ databases">
        <title>Complete genome sequence of Terriglobus albidus strain ORNL.</title>
        <authorList>
            <person name="Podar M."/>
        </authorList>
    </citation>
    <scope>NUCLEOTIDE SEQUENCE [LARGE SCALE GENOMIC DNA]</scope>
    <source>
        <strain evidence="7 8">ORNL</strain>
    </source>
</reference>
<feature type="binding site" evidence="3">
    <location>
        <position position="327"/>
    </location>
    <ligand>
        <name>CTP</name>
        <dbReference type="ChEBI" id="CHEBI:37563"/>
    </ligand>
</feature>
<name>A0A5B9E6E0_9BACT</name>
<feature type="binding site" evidence="3">
    <location>
        <position position="341"/>
    </location>
    <ligand>
        <name>CTP</name>
        <dbReference type="ChEBI" id="CHEBI:37563"/>
    </ligand>
</feature>
<evidence type="ECO:0000313" key="7">
    <source>
        <dbReference type="EMBL" id="QEE27578.1"/>
    </source>
</evidence>
<dbReference type="EMBL" id="CP042806">
    <property type="protein sequence ID" value="QEE27578.1"/>
    <property type="molecule type" value="Genomic_DNA"/>
</dbReference>
<feature type="region of interest" description="Phosphopantothenate--cysteine ligase" evidence="3">
    <location>
        <begin position="195"/>
        <end position="414"/>
    </location>
</feature>
<evidence type="ECO:0000256" key="3">
    <source>
        <dbReference type="HAMAP-Rule" id="MF_02225"/>
    </source>
</evidence>
<dbReference type="Gene3D" id="3.40.50.1950">
    <property type="entry name" value="Flavin prenyltransferase-like"/>
    <property type="match status" value="1"/>
</dbReference>
<feature type="domain" description="Flavoprotein" evidence="5">
    <location>
        <begin position="1"/>
        <end position="181"/>
    </location>
</feature>
<evidence type="ECO:0000256" key="4">
    <source>
        <dbReference type="RuleBase" id="RU364078"/>
    </source>
</evidence>
<comment type="pathway">
    <text evidence="3 4">Cofactor biosynthesis; coenzyme A biosynthesis; CoA from (R)-pantothenate: step 3/5.</text>
</comment>
<proteinExistence type="inferred from homology"/>
<comment type="function">
    <text evidence="4">Catalyzes two steps in the biosynthesis of coenzyme A. In the first step cysteine is conjugated to 4'-phosphopantothenate to form 4-phosphopantothenoylcysteine, in the latter compound is decarboxylated to form 4'-phosphopantotheine.</text>
</comment>
<keyword evidence="8" id="KW-1185">Reference proteome</keyword>
<dbReference type="GO" id="GO:0015941">
    <property type="term" value="P:pantothenate catabolic process"/>
    <property type="evidence" value="ECO:0007669"/>
    <property type="project" value="InterPro"/>
</dbReference>
<dbReference type="SUPFAM" id="SSF102645">
    <property type="entry name" value="CoaB-like"/>
    <property type="match status" value="1"/>
</dbReference>
<dbReference type="PANTHER" id="PTHR14359:SF6">
    <property type="entry name" value="PHOSPHOPANTOTHENOYLCYSTEINE DECARBOXYLASE"/>
    <property type="match status" value="1"/>
</dbReference>
<dbReference type="InterPro" id="IPR007085">
    <property type="entry name" value="DNA/pantothenate-metab_flavo_C"/>
</dbReference>
<sequence length="414" mass="44157">MKVLLGVCGGIAAYKAAELLRELQRQGAEVQVVLTQGAEKFVTPLTFAALSGRQVLTSLWTPAVSEIAGEQPQGFGIEHIDIAQWADVLVIAPATAHALAKLAHGMADDLLSTIALAATAPVVVAPAMNVNMWRHPATRENLETLRGRGITIVEPASGELACGMVGEGRLAEIPEIVSATLHAANPIRDLAGEHLLITAGGTREAIDPVRFLGNRSSGKMGIALAEAALKRGAKVTLITTASRAVSLGCERVLVESAEEMRTAVLDRLPGATALIMAAAVADYRVTNPAAQKIKKSGEKLTLELERTPDILAEAARLRPSGTLILGFAAETERVVEEGRRKLREKGVDAIVANDVSRPDTGIGSDHNAGVMLFADREVRLELSSKWTMAERILDEVHRLRVLRDRSEVELTPGY</sequence>
<dbReference type="GO" id="GO:0004632">
    <property type="term" value="F:phosphopantothenate--cysteine ligase activity"/>
    <property type="evidence" value="ECO:0007669"/>
    <property type="project" value="UniProtKB-UniRule"/>
</dbReference>
<comment type="cofactor">
    <cofactor evidence="3">
        <name>Mg(2+)</name>
        <dbReference type="ChEBI" id="CHEBI:18420"/>
    </cofactor>
</comment>
<dbReference type="InterPro" id="IPR005252">
    <property type="entry name" value="CoaBC"/>
</dbReference>
<dbReference type="EC" id="6.3.2.5" evidence="3"/>
<dbReference type="GO" id="GO:0015937">
    <property type="term" value="P:coenzyme A biosynthetic process"/>
    <property type="evidence" value="ECO:0007669"/>
    <property type="project" value="UniProtKB-UniRule"/>
</dbReference>
<comment type="catalytic activity">
    <reaction evidence="3 4">
        <text>N-[(R)-4-phosphopantothenoyl]-L-cysteine + H(+) = (R)-4'-phosphopantetheine + CO2</text>
        <dbReference type="Rhea" id="RHEA:16793"/>
        <dbReference type="ChEBI" id="CHEBI:15378"/>
        <dbReference type="ChEBI" id="CHEBI:16526"/>
        <dbReference type="ChEBI" id="CHEBI:59458"/>
        <dbReference type="ChEBI" id="CHEBI:61723"/>
        <dbReference type="EC" id="4.1.1.36"/>
    </reaction>
</comment>
<evidence type="ECO:0000259" key="5">
    <source>
        <dbReference type="Pfam" id="PF02441"/>
    </source>
</evidence>
<keyword evidence="2 3" id="KW-0456">Lyase</keyword>
<accession>A0A5B9E6E0</accession>
<feature type="binding site" evidence="3">
    <location>
        <begin position="308"/>
        <end position="311"/>
    </location>
    <ligand>
        <name>CTP</name>
        <dbReference type="ChEBI" id="CHEBI:37563"/>
    </ligand>
</feature>
<keyword evidence="1 3" id="KW-0210">Decarboxylase</keyword>
<dbReference type="InterPro" id="IPR035929">
    <property type="entry name" value="CoaB-like_sf"/>
</dbReference>
<comment type="similarity">
    <text evidence="3 4">In the C-terminal section; belongs to the PPC synthetase family.</text>
</comment>
<keyword evidence="3" id="KW-0511">Multifunctional enzyme</keyword>
<dbReference type="PANTHER" id="PTHR14359">
    <property type="entry name" value="HOMO-OLIGOMERIC FLAVIN CONTAINING CYS DECARBOXYLASE FAMILY"/>
    <property type="match status" value="1"/>
</dbReference>
<dbReference type="Pfam" id="PF02441">
    <property type="entry name" value="Flavoprotein"/>
    <property type="match status" value="1"/>
</dbReference>
<keyword evidence="3" id="KW-0460">Magnesium</keyword>
<dbReference type="AlphaFoldDB" id="A0A5B9E6E0"/>
<dbReference type="OrthoDB" id="9802554at2"/>
<evidence type="ECO:0000259" key="6">
    <source>
        <dbReference type="Pfam" id="PF04127"/>
    </source>
</evidence>